<reference evidence="1" key="1">
    <citation type="submission" date="2023-07" db="EMBL/GenBank/DDBJ databases">
        <title>Sorghum-associated microbial communities from plants grown in Nebraska, USA.</title>
        <authorList>
            <person name="Schachtman D."/>
        </authorList>
    </citation>
    <scope>NUCLEOTIDE SEQUENCE</scope>
    <source>
        <strain evidence="1">2697</strain>
    </source>
</reference>
<gene>
    <name evidence="1" type="ORF">J2X78_001387</name>
</gene>
<evidence type="ECO:0000313" key="1">
    <source>
        <dbReference type="EMBL" id="MDR6782835.1"/>
    </source>
</evidence>
<protein>
    <submittedName>
        <fullName evidence="1">GntR family transcriptional regulator/MocR family aminotransferase</fullName>
    </submittedName>
</protein>
<evidence type="ECO:0000313" key="2">
    <source>
        <dbReference type="Proteomes" id="UP001246858"/>
    </source>
</evidence>
<keyword evidence="1" id="KW-0808">Transferase</keyword>
<proteinExistence type="predicted"/>
<organism evidence="1 2">
    <name type="scientific">Pedobacter africanus</name>
    <dbReference type="NCBI Taxonomy" id="151894"/>
    <lineage>
        <taxon>Bacteria</taxon>
        <taxon>Pseudomonadati</taxon>
        <taxon>Bacteroidota</taxon>
        <taxon>Sphingobacteriia</taxon>
        <taxon>Sphingobacteriales</taxon>
        <taxon>Sphingobacteriaceae</taxon>
        <taxon>Pedobacter</taxon>
    </lineage>
</organism>
<accession>A0ACC6KUK6</accession>
<name>A0ACC6KUK6_9SPHI</name>
<keyword evidence="2" id="KW-1185">Reference proteome</keyword>
<keyword evidence="1" id="KW-0032">Aminotransferase</keyword>
<comment type="caution">
    <text evidence="1">The sequence shown here is derived from an EMBL/GenBank/DDBJ whole genome shotgun (WGS) entry which is preliminary data.</text>
</comment>
<dbReference type="Proteomes" id="UP001246858">
    <property type="component" value="Unassembled WGS sequence"/>
</dbReference>
<dbReference type="EMBL" id="JAVDTF010000001">
    <property type="protein sequence ID" value="MDR6782835.1"/>
    <property type="molecule type" value="Genomic_DNA"/>
</dbReference>
<sequence length="490" mass="56170">MKNKYSMNWVIPNLDKAKCTSQIEEFIIDLIKIKNLQPGDHLPAYRSLAKLNQISESSVRRAYIKLIDGNWLASNPGSGTIVSANNPSEDIPHRTSGFTEHFPAGLIYINKKEDIFQPAFIEAPFVAVGTDFPSPAAFPEDKFSEYYNRFREESRKLSQAELLNTYDARYLKDNMVDYLNRKRGFGLKYNMLDVVKGRKSTLDRVFKILINTGDVVINTSPHDSKLLAALLKRNANVFTISRRDPDFIERIEQMLKHTRVRAIHIRPQCSFPESFTLSEDSCKQLVQLAKKHRMCIIEEEDDHEFWYSTTPYKPLACYDHDGFVIYMAALSKATSDAQSLRAVVASVQFINELQTLPAQPIEERDIIKEQAFAEMIAKGDMADYARQIRLQSKTYRDELHLILNHYLHKFVTYAIPEHGLTFWLKFDEKFDLNVMLKKLDDGGIPVPYHPNNQKTSIKTNHMMLGFGAFDINEAEGGAKMLNMVFSEASS</sequence>